<dbReference type="GO" id="GO:0031012">
    <property type="term" value="C:extracellular matrix"/>
    <property type="evidence" value="ECO:0007669"/>
    <property type="project" value="InterPro"/>
</dbReference>
<keyword evidence="4" id="KW-0677">Repeat</keyword>
<feature type="binding site" evidence="11">
    <location>
        <position position="261"/>
    </location>
    <ligand>
        <name>Ca(2+)</name>
        <dbReference type="ChEBI" id="CHEBI:29108"/>
        <label>3</label>
    </ligand>
</feature>
<keyword evidence="6 10" id="KW-0862">Zinc</keyword>
<feature type="disulfide bond" evidence="12">
    <location>
        <begin position="519"/>
        <end position="710"/>
    </location>
</feature>
<dbReference type="GO" id="GO:0006508">
    <property type="term" value="P:proteolysis"/>
    <property type="evidence" value="ECO:0007669"/>
    <property type="project" value="UniProtKB-KW"/>
</dbReference>
<dbReference type="SMART" id="SM00235">
    <property type="entry name" value="ZnMc"/>
    <property type="match status" value="1"/>
</dbReference>
<comment type="cofactor">
    <cofactor evidence="11">
        <name>Ca(2+)</name>
        <dbReference type="ChEBI" id="CHEBI:29108"/>
    </cofactor>
    <text evidence="11">Can bind about 5 Ca(2+) ions per subunit.</text>
</comment>
<dbReference type="FunFam" id="2.110.10.10:FF:000005">
    <property type="entry name" value="Stromelysin-3 preproprotein"/>
    <property type="match status" value="1"/>
</dbReference>
<feature type="compositionally biased region" description="Basic and acidic residues" evidence="14">
    <location>
        <begin position="416"/>
        <end position="426"/>
    </location>
</feature>
<dbReference type="CDD" id="cd04278">
    <property type="entry name" value="ZnMc_MMP"/>
    <property type="match status" value="1"/>
</dbReference>
<evidence type="ECO:0000256" key="13">
    <source>
        <dbReference type="PROSITE-ProRule" id="PRU01011"/>
    </source>
</evidence>
<dbReference type="KEGG" id="tpal:117652101"/>
<dbReference type="InterPro" id="IPR000585">
    <property type="entry name" value="Hemopexin-like_dom"/>
</dbReference>
<dbReference type="InterPro" id="IPR024079">
    <property type="entry name" value="MetalloPept_cat_dom_sf"/>
</dbReference>
<organism evidence="18">
    <name type="scientific">Thrips palmi</name>
    <name type="common">Melon thrips</name>
    <dbReference type="NCBI Taxonomy" id="161013"/>
    <lineage>
        <taxon>Eukaryota</taxon>
        <taxon>Metazoa</taxon>
        <taxon>Ecdysozoa</taxon>
        <taxon>Arthropoda</taxon>
        <taxon>Hexapoda</taxon>
        <taxon>Insecta</taxon>
        <taxon>Pterygota</taxon>
        <taxon>Neoptera</taxon>
        <taxon>Paraneoptera</taxon>
        <taxon>Thysanoptera</taxon>
        <taxon>Terebrantia</taxon>
        <taxon>Thripoidea</taxon>
        <taxon>Thripidae</taxon>
        <taxon>Thrips</taxon>
    </lineage>
</organism>
<evidence type="ECO:0000313" key="18">
    <source>
        <dbReference type="RefSeq" id="XP_034252666.1"/>
    </source>
</evidence>
<feature type="binding site" evidence="11">
    <location>
        <position position="241"/>
    </location>
    <ligand>
        <name>Zn(2+)</name>
        <dbReference type="ChEBI" id="CHEBI:29105"/>
        <label>1</label>
    </ligand>
</feature>
<evidence type="ECO:0000256" key="1">
    <source>
        <dbReference type="ARBA" id="ARBA00010370"/>
    </source>
</evidence>
<dbReference type="Gene3D" id="2.110.10.10">
    <property type="entry name" value="Hemopexin-like domain"/>
    <property type="match status" value="1"/>
</dbReference>
<dbReference type="PANTHER" id="PTHR10201:SF169">
    <property type="entry name" value="MATRIX METALLOPROTEINASE-16-LIKE PROTEIN"/>
    <property type="match status" value="1"/>
</dbReference>
<evidence type="ECO:0000256" key="7">
    <source>
        <dbReference type="ARBA" id="ARBA00023049"/>
    </source>
</evidence>
<evidence type="ECO:0000256" key="12">
    <source>
        <dbReference type="PIRSR" id="PIRSR621190-3"/>
    </source>
</evidence>
<evidence type="ECO:0000256" key="10">
    <source>
        <dbReference type="PIRSR" id="PIRSR001191-2"/>
    </source>
</evidence>
<dbReference type="Proteomes" id="UP000515158">
    <property type="component" value="Unplaced"/>
</dbReference>
<evidence type="ECO:0000256" key="8">
    <source>
        <dbReference type="ARBA" id="ARBA00023145"/>
    </source>
</evidence>
<dbReference type="PRINTS" id="PR00138">
    <property type="entry name" value="MATRIXIN"/>
</dbReference>
<dbReference type="Pfam" id="PF00413">
    <property type="entry name" value="Peptidase_M10"/>
    <property type="match status" value="1"/>
</dbReference>
<dbReference type="OrthoDB" id="406838at2759"/>
<dbReference type="GeneID" id="117652101"/>
<feature type="binding site" evidence="11">
    <location>
        <position position="216"/>
    </location>
    <ligand>
        <name>Ca(2+)</name>
        <dbReference type="ChEBI" id="CHEBI:29108"/>
        <label>2</label>
    </ligand>
</feature>
<feature type="binding site" evidence="11">
    <location>
        <position position="252"/>
    </location>
    <ligand>
        <name>Ca(2+)</name>
        <dbReference type="ChEBI" id="CHEBI:29108"/>
        <label>2</label>
    </ligand>
</feature>
<dbReference type="CDD" id="cd00094">
    <property type="entry name" value="HX"/>
    <property type="match status" value="1"/>
</dbReference>
<feature type="compositionally biased region" description="Gly residues" evidence="14">
    <location>
        <begin position="468"/>
        <end position="505"/>
    </location>
</feature>
<proteinExistence type="inferred from homology"/>
<keyword evidence="17" id="KW-1185">Reference proteome</keyword>
<feature type="binding site" evidence="11">
    <location>
        <position position="258"/>
    </location>
    <ligand>
        <name>Ca(2+)</name>
        <dbReference type="ChEBI" id="CHEBI:29108"/>
        <label>3</label>
    </ligand>
</feature>
<evidence type="ECO:0000256" key="15">
    <source>
        <dbReference type="SAM" id="SignalP"/>
    </source>
</evidence>
<keyword evidence="8" id="KW-0865">Zymogen</keyword>
<dbReference type="GO" id="GO:0030574">
    <property type="term" value="P:collagen catabolic process"/>
    <property type="evidence" value="ECO:0007669"/>
    <property type="project" value="TreeGrafter"/>
</dbReference>
<dbReference type="GO" id="GO:0005615">
    <property type="term" value="C:extracellular space"/>
    <property type="evidence" value="ECO:0007669"/>
    <property type="project" value="TreeGrafter"/>
</dbReference>
<evidence type="ECO:0000313" key="17">
    <source>
        <dbReference type="Proteomes" id="UP000515158"/>
    </source>
</evidence>
<dbReference type="Pfam" id="PF00045">
    <property type="entry name" value="Hemopexin"/>
    <property type="match status" value="3"/>
</dbReference>
<feature type="binding site" evidence="11">
    <location>
        <position position="254"/>
    </location>
    <ligand>
        <name>Ca(2+)</name>
        <dbReference type="ChEBI" id="CHEBI:29108"/>
        <label>2</label>
    </ligand>
</feature>
<dbReference type="InterPro" id="IPR036365">
    <property type="entry name" value="PGBD-like_sf"/>
</dbReference>
<keyword evidence="5" id="KW-0378">Hydrolase</keyword>
<feature type="signal peptide" evidence="15">
    <location>
        <begin position="1"/>
        <end position="40"/>
    </location>
</feature>
<feature type="binding site" evidence="11">
    <location>
        <position position="256"/>
    </location>
    <ligand>
        <name>Zn(2+)</name>
        <dbReference type="ChEBI" id="CHEBI:29105"/>
        <label>1</label>
    </ligand>
</feature>
<comment type="similarity">
    <text evidence="1">Belongs to the peptidase M10A family.</text>
</comment>
<accession>A0A6P9A8T3</accession>
<feature type="region of interest" description="Disordered" evidence="14">
    <location>
        <begin position="337"/>
        <end position="513"/>
    </location>
</feature>
<dbReference type="PIRSF" id="PIRSF001191">
    <property type="entry name" value="Peptidase_M10A_matrix"/>
    <property type="match status" value="1"/>
</dbReference>
<feature type="repeat" description="Hemopexin" evidence="13">
    <location>
        <begin position="665"/>
        <end position="710"/>
    </location>
</feature>
<feature type="domain" description="Peptidase metallopeptidase" evidence="16">
    <location>
        <begin position="162"/>
        <end position="330"/>
    </location>
</feature>
<dbReference type="InParanoid" id="A0A6P9A8T3"/>
<dbReference type="SUPFAM" id="SSF47090">
    <property type="entry name" value="PGBD-like"/>
    <property type="match status" value="1"/>
</dbReference>
<feature type="compositionally biased region" description="Pro residues" evidence="14">
    <location>
        <begin position="348"/>
        <end position="359"/>
    </location>
</feature>
<feature type="binding site" evidence="11">
    <location>
        <position position="573"/>
    </location>
    <ligand>
        <name>Ca(2+)</name>
        <dbReference type="ChEBI" id="CHEBI:29108"/>
        <label>4</label>
    </ligand>
</feature>
<dbReference type="GO" id="GO:0008270">
    <property type="term" value="F:zinc ion binding"/>
    <property type="evidence" value="ECO:0007669"/>
    <property type="project" value="InterPro"/>
</dbReference>
<evidence type="ECO:0000256" key="9">
    <source>
        <dbReference type="PIRSR" id="PIRSR001191-1"/>
    </source>
</evidence>
<keyword evidence="12" id="KW-1015">Disulfide bond</keyword>
<feature type="binding site" evidence="11">
    <location>
        <position position="524"/>
    </location>
    <ligand>
        <name>Ca(2+)</name>
        <dbReference type="ChEBI" id="CHEBI:29108"/>
        <label>4</label>
    </ligand>
</feature>
<dbReference type="InterPro" id="IPR006026">
    <property type="entry name" value="Peptidase_Metallo"/>
</dbReference>
<evidence type="ECO:0000256" key="11">
    <source>
        <dbReference type="PIRSR" id="PIRSR621190-2"/>
    </source>
</evidence>
<dbReference type="InterPro" id="IPR018487">
    <property type="entry name" value="Hemopexin-like_repeat"/>
</dbReference>
<feature type="binding site" evidence="10">
    <location>
        <position position="295"/>
    </location>
    <ligand>
        <name>Zn(2+)</name>
        <dbReference type="ChEBI" id="CHEBI:29105"/>
        <label>2</label>
        <note>catalytic</note>
    </ligand>
</feature>
<feature type="compositionally biased region" description="Pro residues" evidence="14">
    <location>
        <begin position="393"/>
        <end position="411"/>
    </location>
</feature>
<protein>
    <submittedName>
        <fullName evidence="18">Matrix metalloproteinase-25-like isoform X1</fullName>
    </submittedName>
</protein>
<reference evidence="18" key="1">
    <citation type="submission" date="2025-08" db="UniProtKB">
        <authorList>
            <consortium name="RefSeq"/>
        </authorList>
    </citation>
    <scope>IDENTIFICATION</scope>
    <source>
        <tissue evidence="18">Total insect</tissue>
    </source>
</reference>
<feature type="binding site" evidence="10">
    <location>
        <position position="285"/>
    </location>
    <ligand>
        <name>Zn(2+)</name>
        <dbReference type="ChEBI" id="CHEBI:29105"/>
        <label>2</label>
        <note>catalytic</note>
    </ligand>
</feature>
<dbReference type="AlphaFoldDB" id="A0A6P9A8T3"/>
<evidence type="ECO:0000256" key="3">
    <source>
        <dbReference type="ARBA" id="ARBA00022723"/>
    </source>
</evidence>
<name>A0A6P9A8T3_THRPL</name>
<evidence type="ECO:0000256" key="4">
    <source>
        <dbReference type="ARBA" id="ARBA00022737"/>
    </source>
</evidence>
<dbReference type="InterPro" id="IPR033739">
    <property type="entry name" value="M10A_MMP"/>
</dbReference>
<evidence type="ECO:0000256" key="14">
    <source>
        <dbReference type="SAM" id="MobiDB-lite"/>
    </source>
</evidence>
<dbReference type="Gene3D" id="3.40.390.10">
    <property type="entry name" value="Collagenase (Catalytic Domain)"/>
    <property type="match status" value="1"/>
</dbReference>
<feature type="repeat" description="Hemopexin" evidence="13">
    <location>
        <begin position="569"/>
        <end position="614"/>
    </location>
</feature>
<keyword evidence="3 10" id="KW-0479">Metal-binding</keyword>
<keyword evidence="15" id="KW-0732">Signal</keyword>
<keyword evidence="7" id="KW-0482">Metalloprotease</keyword>
<evidence type="ECO:0000256" key="5">
    <source>
        <dbReference type="ARBA" id="ARBA00022801"/>
    </source>
</evidence>
<feature type="binding site" evidence="11">
    <location>
        <position position="303"/>
    </location>
    <ligand>
        <name>Zn(2+)</name>
        <dbReference type="ChEBI" id="CHEBI:29105"/>
        <label>2</label>
        <note>catalytic</note>
    </ligand>
</feature>
<keyword evidence="2" id="KW-0645">Protease</keyword>
<evidence type="ECO:0000259" key="16">
    <source>
        <dbReference type="SMART" id="SM00235"/>
    </source>
</evidence>
<evidence type="ECO:0000256" key="6">
    <source>
        <dbReference type="ARBA" id="ARBA00022833"/>
    </source>
</evidence>
<dbReference type="InterPro" id="IPR001818">
    <property type="entry name" value="Pept_M10_metallopeptidase"/>
</dbReference>
<dbReference type="SMART" id="SM00120">
    <property type="entry name" value="HX"/>
    <property type="match status" value="4"/>
</dbReference>
<dbReference type="PANTHER" id="PTHR10201">
    <property type="entry name" value="MATRIX METALLOPROTEINASE"/>
    <property type="match status" value="1"/>
</dbReference>
<feature type="binding site" evidence="11">
    <location>
        <position position="261"/>
    </location>
    <ligand>
        <name>Ca(2+)</name>
        <dbReference type="ChEBI" id="CHEBI:29108"/>
        <label>1</label>
    </ligand>
</feature>
<evidence type="ECO:0000256" key="2">
    <source>
        <dbReference type="ARBA" id="ARBA00022670"/>
    </source>
</evidence>
<dbReference type="InterPro" id="IPR021190">
    <property type="entry name" value="Pept_M10A"/>
</dbReference>
<comment type="cofactor">
    <cofactor evidence="11">
        <name>Zn(2+)</name>
        <dbReference type="ChEBI" id="CHEBI:29105"/>
    </cofactor>
    <text evidence="11">Binds 2 Zn(2+) ions per subunit.</text>
</comment>
<feature type="binding site" evidence="11">
    <location>
        <position position="234"/>
    </location>
    <ligand>
        <name>Ca(2+)</name>
        <dbReference type="ChEBI" id="CHEBI:29108"/>
        <label>3</label>
    </ligand>
</feature>
<dbReference type="SUPFAM" id="SSF55486">
    <property type="entry name" value="Metalloproteases ('zincins'), catalytic domain"/>
    <property type="match status" value="1"/>
</dbReference>
<sequence>MALAASAPPGPSGGRCHRQLWAAVVVLAACLAACVPAAAAAPKANSIPSTNAVSTISFLRQFGYLEGARPPGWDAVDVGDRFGTTNTTTMGRPDSETLYTEEAVVTAIKLVQKFGAIPQTGVIDEATDKLMKARRCGCPDVVRHAPEARGHTTHRHKRFVVASKGWKRRHLKYYIANWTPKIGEDGVNALMVRAFDAWSAYGRLRFTRAAQPSEADITIAFGRGNHGDWFPFDGPGGILAHAFYPYEMATYGGDIHFDDDEQWAADPNATELYNGAVDLFLVAVHEMGHSLGLGHSPDPESIMFPYYQSKSESFKLGQDDILGMYELYIKRQLEEDNETPTYEENHRPPPPPNTTPRPPRTTTTRTTTTRRPRPPPRPRPTTTTTTTPRPRRPPSPPPSRPPPHRPPPPTSAPTYHGDDETVEEHKKHDHKHGIPPGPAGPVGPSDAGPGGGGGHGGHGGGHSHGHGSGHGSSHGSGHGGSHGGHAGGGSGHGGSGHAGSHGASGNGDSEENNVIPDLCEGHYDAVAQLRGELFAFKGQYLWRFRQRGEVMQGYPVPLRRMFRDLPEQVTKLDAVYQRDDGNIVLFSGPRYWVYNGVNFVENSPQSITRLGLPSSIDRIDAVMIWAKNKATYFFRGSEFWRYNTTTSRMDPGYPKRISNSWKRAPNEIDDAMTWTDGVSHFFKGDLAYQIDNAHVTVARIDRTAQIWFGCR</sequence>
<feature type="chain" id="PRO_5027918425" evidence="15">
    <location>
        <begin position="41"/>
        <end position="711"/>
    </location>
</feature>
<feature type="binding site" evidence="11">
    <location>
        <position position="226"/>
    </location>
    <ligand>
        <name>Zn(2+)</name>
        <dbReference type="ChEBI" id="CHEBI:29105"/>
        <label>1</label>
    </ligand>
</feature>
<dbReference type="PROSITE" id="PS51642">
    <property type="entry name" value="HEMOPEXIN_2"/>
    <property type="match status" value="4"/>
</dbReference>
<dbReference type="GO" id="GO:0030198">
    <property type="term" value="P:extracellular matrix organization"/>
    <property type="evidence" value="ECO:0007669"/>
    <property type="project" value="TreeGrafter"/>
</dbReference>
<dbReference type="GO" id="GO:0004222">
    <property type="term" value="F:metalloendopeptidase activity"/>
    <property type="evidence" value="ECO:0007669"/>
    <property type="project" value="InterPro"/>
</dbReference>
<feature type="binding site" evidence="11">
    <location>
        <position position="233"/>
    </location>
    <ligand>
        <name>Ca(2+)</name>
        <dbReference type="ChEBI" id="CHEBI:29108"/>
        <label>3</label>
    </ligand>
</feature>
<keyword evidence="11" id="KW-0106">Calcium</keyword>
<feature type="binding site" evidence="11">
    <location>
        <position position="228"/>
    </location>
    <ligand>
        <name>Zn(2+)</name>
        <dbReference type="ChEBI" id="CHEBI:29105"/>
        <label>1</label>
    </ligand>
</feature>
<feature type="binding site" description="in inhibited form" evidence="11">
    <location>
        <position position="136"/>
    </location>
    <ligand>
        <name>Zn(2+)</name>
        <dbReference type="ChEBI" id="CHEBI:29105"/>
        <label>2</label>
        <note>catalytic</note>
    </ligand>
</feature>
<feature type="repeat" description="Hemopexin" evidence="13">
    <location>
        <begin position="520"/>
        <end position="565"/>
    </location>
</feature>
<gene>
    <name evidence="18" type="primary">LOC117652101</name>
</gene>
<feature type="binding site" evidence="11">
    <location>
        <position position="259"/>
    </location>
    <ligand>
        <name>Ca(2+)</name>
        <dbReference type="ChEBI" id="CHEBI:29108"/>
        <label>1</label>
    </ligand>
</feature>
<dbReference type="InterPro" id="IPR036375">
    <property type="entry name" value="Hemopexin-like_dom_sf"/>
</dbReference>
<dbReference type="SUPFAM" id="SSF50923">
    <property type="entry name" value="Hemopexin-like domain"/>
    <property type="match status" value="1"/>
</dbReference>
<feature type="binding site" evidence="11">
    <location>
        <position position="669"/>
    </location>
    <ligand>
        <name>Ca(2+)</name>
        <dbReference type="ChEBI" id="CHEBI:29108"/>
        <label>4</label>
    </ligand>
</feature>
<feature type="compositionally biased region" description="Gly residues" evidence="14">
    <location>
        <begin position="448"/>
        <end position="460"/>
    </location>
</feature>
<feature type="binding site" evidence="10">
    <location>
        <position position="289"/>
    </location>
    <ligand>
        <name>Zn(2+)</name>
        <dbReference type="ChEBI" id="CHEBI:29105"/>
        <label>2</label>
        <note>catalytic</note>
    </ligand>
</feature>
<feature type="active site" evidence="9">
    <location>
        <position position="286"/>
    </location>
</feature>
<feature type="repeat" description="Hemopexin" evidence="13">
    <location>
        <begin position="616"/>
        <end position="664"/>
    </location>
</feature>
<dbReference type="RefSeq" id="XP_034252666.1">
    <property type="nucleotide sequence ID" value="XM_034396775.1"/>
</dbReference>